<name>A0ACC2QEC7_9NEOP</name>
<reference evidence="1" key="1">
    <citation type="submission" date="2023-03" db="EMBL/GenBank/DDBJ databases">
        <title>Chromosome-level genomes of two armyworms, Mythimna separata and Mythimna loreyi, provide insights into the biosynthesis and reception of sex pheromones.</title>
        <authorList>
            <person name="Zhao H."/>
        </authorList>
    </citation>
    <scope>NUCLEOTIDE SEQUENCE</scope>
    <source>
        <strain evidence="1">BeijingLab</strain>
    </source>
</reference>
<dbReference type="Proteomes" id="UP001231649">
    <property type="component" value="Chromosome 20"/>
</dbReference>
<sequence length="279" mass="32214">MFRFLIFFGLVACATPFFFDSEPKPRNEKLSYKFDIVNGFYSLPVTLEAAKKEGYELVQGPTHPGYSQLNGMWVKKDQECLLIGLYYDENERVAAVQVNQIEDKVFSYFDVIKQGFKKWTYNSVDYLYITIYLVGEDGQNHSDSYSSTKVLRDPYLRVASFDGSLDKIATNSREIDSVWTKQACIMMMGRHYYYKMTPDLSCDEPFHPWFPLYDESTTQMIGVGLMFLGQSQCNLEKPDVNVVKMIVPTAPQCLYDLVEKYGASTLHIYFVDHPRLISC</sequence>
<dbReference type="EMBL" id="CM056796">
    <property type="protein sequence ID" value="KAJ8713858.1"/>
    <property type="molecule type" value="Genomic_DNA"/>
</dbReference>
<accession>A0ACC2QEC7</accession>
<organism evidence="1 2">
    <name type="scientific">Mythimna loreyi</name>
    <dbReference type="NCBI Taxonomy" id="667449"/>
    <lineage>
        <taxon>Eukaryota</taxon>
        <taxon>Metazoa</taxon>
        <taxon>Ecdysozoa</taxon>
        <taxon>Arthropoda</taxon>
        <taxon>Hexapoda</taxon>
        <taxon>Insecta</taxon>
        <taxon>Pterygota</taxon>
        <taxon>Neoptera</taxon>
        <taxon>Endopterygota</taxon>
        <taxon>Lepidoptera</taxon>
        <taxon>Glossata</taxon>
        <taxon>Ditrysia</taxon>
        <taxon>Noctuoidea</taxon>
        <taxon>Noctuidae</taxon>
        <taxon>Noctuinae</taxon>
        <taxon>Hadenini</taxon>
        <taxon>Mythimna</taxon>
    </lineage>
</organism>
<protein>
    <submittedName>
        <fullName evidence="1">Uncharacterized protein</fullName>
    </submittedName>
</protein>
<proteinExistence type="predicted"/>
<evidence type="ECO:0000313" key="2">
    <source>
        <dbReference type="Proteomes" id="UP001231649"/>
    </source>
</evidence>
<keyword evidence="2" id="KW-1185">Reference proteome</keyword>
<evidence type="ECO:0000313" key="1">
    <source>
        <dbReference type="EMBL" id="KAJ8713858.1"/>
    </source>
</evidence>
<comment type="caution">
    <text evidence="1">The sequence shown here is derived from an EMBL/GenBank/DDBJ whole genome shotgun (WGS) entry which is preliminary data.</text>
</comment>
<gene>
    <name evidence="1" type="ORF">PYW08_007478</name>
</gene>